<evidence type="ECO:0000313" key="2">
    <source>
        <dbReference type="Proteomes" id="UP000320239"/>
    </source>
</evidence>
<dbReference type="RefSeq" id="WP_122980000.1">
    <property type="nucleotide sequence ID" value="NZ_BOMX01000151.1"/>
</dbReference>
<dbReference type="OrthoDB" id="5572373at2"/>
<proteinExistence type="predicted"/>
<reference evidence="1 2" key="1">
    <citation type="submission" date="2019-06" db="EMBL/GenBank/DDBJ databases">
        <title>Sequencing the genomes of 1000 actinobacteria strains.</title>
        <authorList>
            <person name="Klenk H.-P."/>
        </authorList>
    </citation>
    <scope>NUCLEOTIDE SEQUENCE [LARGE SCALE GENOMIC DNA]</scope>
    <source>
        <strain evidence="1 2">DSM 43866</strain>
    </source>
</reference>
<organism evidence="1 2">
    <name type="scientific">Actinoplanes teichomyceticus</name>
    <dbReference type="NCBI Taxonomy" id="1867"/>
    <lineage>
        <taxon>Bacteria</taxon>
        <taxon>Bacillati</taxon>
        <taxon>Actinomycetota</taxon>
        <taxon>Actinomycetes</taxon>
        <taxon>Micromonosporales</taxon>
        <taxon>Micromonosporaceae</taxon>
        <taxon>Actinoplanes</taxon>
    </lineage>
</organism>
<keyword evidence="2" id="KW-1185">Reference proteome</keyword>
<dbReference type="SUPFAM" id="SSF160631">
    <property type="entry name" value="SMI1/KNR4-like"/>
    <property type="match status" value="1"/>
</dbReference>
<dbReference type="Pfam" id="PF14568">
    <property type="entry name" value="SUKH_6"/>
    <property type="match status" value="1"/>
</dbReference>
<dbReference type="Gene3D" id="3.40.1580.10">
    <property type="entry name" value="SMI1/KNR4-like"/>
    <property type="match status" value="1"/>
</dbReference>
<comment type="caution">
    <text evidence="1">The sequence shown here is derived from an EMBL/GenBank/DDBJ whole genome shotgun (WGS) entry which is preliminary data.</text>
</comment>
<dbReference type="EMBL" id="VIWY01000003">
    <property type="protein sequence ID" value="TWG21376.1"/>
    <property type="molecule type" value="Genomic_DNA"/>
</dbReference>
<evidence type="ECO:0000313" key="1">
    <source>
        <dbReference type="EMBL" id="TWG21376.1"/>
    </source>
</evidence>
<accession>A0A561WBY1</accession>
<name>A0A561WBY1_ACTTI</name>
<protein>
    <submittedName>
        <fullName evidence="1">SUKH superfamily protein</fullName>
    </submittedName>
</protein>
<gene>
    <name evidence="1" type="ORF">FHX34_103914</name>
</gene>
<sequence length="173" mass="19405">MLTLEDLERVAPALLPHRSPVVHPVDWDSLQATLGITFPADYREYAGRYWGLSFDDFMTVLAPRPGDENGYVDAISEILELMVSLSEDDMTENYTFHPEPDGLFPWGASNRGDHFFWRKSGPDPDRWPAVVYTANGDWWEHDGGMLALLVGLIDGSVEHRGLPPRPGPNPSID</sequence>
<dbReference type="InterPro" id="IPR037883">
    <property type="entry name" value="Knr4/Smi1-like_sf"/>
</dbReference>
<dbReference type="AlphaFoldDB" id="A0A561WBY1"/>
<dbReference type="Proteomes" id="UP000320239">
    <property type="component" value="Unassembled WGS sequence"/>
</dbReference>